<keyword evidence="3" id="KW-1185">Reference proteome</keyword>
<reference evidence="2 3" key="1">
    <citation type="submission" date="2019-05" db="EMBL/GenBank/DDBJ databases">
        <title>Another draft genome of Portunus trituberculatus and its Hox gene families provides insights of decapod evolution.</title>
        <authorList>
            <person name="Jeong J.-H."/>
            <person name="Song I."/>
            <person name="Kim S."/>
            <person name="Choi T."/>
            <person name="Kim D."/>
            <person name="Ryu S."/>
            <person name="Kim W."/>
        </authorList>
    </citation>
    <scope>NUCLEOTIDE SEQUENCE [LARGE SCALE GENOMIC DNA]</scope>
    <source>
        <tissue evidence="2">Muscle</tissue>
    </source>
</reference>
<feature type="compositionally biased region" description="Basic residues" evidence="1">
    <location>
        <begin position="30"/>
        <end position="41"/>
    </location>
</feature>
<gene>
    <name evidence="2" type="ORF">E2C01_085253</name>
</gene>
<dbReference type="EMBL" id="VSRR010083855">
    <property type="protein sequence ID" value="MPC90277.1"/>
    <property type="molecule type" value="Genomic_DNA"/>
</dbReference>
<sequence length="60" mass="6994">MAGDARQRRSRPSLPLKDNRRSGCVEGRRQRQQRRRRRQPRQKYEVIPVVRARAATPAGG</sequence>
<organism evidence="2 3">
    <name type="scientific">Portunus trituberculatus</name>
    <name type="common">Swimming crab</name>
    <name type="synonym">Neptunus trituberculatus</name>
    <dbReference type="NCBI Taxonomy" id="210409"/>
    <lineage>
        <taxon>Eukaryota</taxon>
        <taxon>Metazoa</taxon>
        <taxon>Ecdysozoa</taxon>
        <taxon>Arthropoda</taxon>
        <taxon>Crustacea</taxon>
        <taxon>Multicrustacea</taxon>
        <taxon>Malacostraca</taxon>
        <taxon>Eumalacostraca</taxon>
        <taxon>Eucarida</taxon>
        <taxon>Decapoda</taxon>
        <taxon>Pleocyemata</taxon>
        <taxon>Brachyura</taxon>
        <taxon>Eubrachyura</taxon>
        <taxon>Portunoidea</taxon>
        <taxon>Portunidae</taxon>
        <taxon>Portuninae</taxon>
        <taxon>Portunus</taxon>
    </lineage>
</organism>
<evidence type="ECO:0000256" key="1">
    <source>
        <dbReference type="SAM" id="MobiDB-lite"/>
    </source>
</evidence>
<comment type="caution">
    <text evidence="2">The sequence shown here is derived from an EMBL/GenBank/DDBJ whole genome shotgun (WGS) entry which is preliminary data.</text>
</comment>
<name>A0A5B7J9Z2_PORTR</name>
<evidence type="ECO:0000313" key="3">
    <source>
        <dbReference type="Proteomes" id="UP000324222"/>
    </source>
</evidence>
<feature type="region of interest" description="Disordered" evidence="1">
    <location>
        <begin position="1"/>
        <end position="46"/>
    </location>
</feature>
<dbReference type="AlphaFoldDB" id="A0A5B7J9Z2"/>
<dbReference type="Proteomes" id="UP000324222">
    <property type="component" value="Unassembled WGS sequence"/>
</dbReference>
<protein>
    <submittedName>
        <fullName evidence="2">Uncharacterized protein</fullName>
    </submittedName>
</protein>
<proteinExistence type="predicted"/>
<evidence type="ECO:0000313" key="2">
    <source>
        <dbReference type="EMBL" id="MPC90277.1"/>
    </source>
</evidence>
<accession>A0A5B7J9Z2</accession>
<feature type="compositionally biased region" description="Basic and acidic residues" evidence="1">
    <location>
        <begin position="17"/>
        <end position="29"/>
    </location>
</feature>